<organism evidence="2 5">
    <name type="scientific">Natronoglomus mannanivorans</name>
    <dbReference type="NCBI Taxonomy" id="2979990"/>
    <lineage>
        <taxon>Archaea</taxon>
        <taxon>Methanobacteriati</taxon>
        <taxon>Methanobacteriota</taxon>
        <taxon>Stenosarchaea group</taxon>
        <taxon>Halobacteria</taxon>
        <taxon>Halobacteriales</taxon>
        <taxon>Natrialbaceae</taxon>
        <taxon>Natronoglomus</taxon>
    </lineage>
</organism>
<accession>A0AAP2Z084</accession>
<reference evidence="2 4" key="1">
    <citation type="submission" date="2022-09" db="EMBL/GenBank/DDBJ databases">
        <title>Enrichment on poylsaccharides allowed isolation of novel metabolic and taxonomic groups of Haloarchaea.</title>
        <authorList>
            <person name="Sorokin D.Y."/>
            <person name="Elcheninov A.G."/>
            <person name="Khizhniak T.V."/>
            <person name="Kolganova T.V."/>
            <person name="Kublanov I.V."/>
        </authorList>
    </citation>
    <scope>NUCLEOTIDE SEQUENCE</scope>
    <source>
        <strain evidence="3 4">AArc-m2/3/4</strain>
        <strain evidence="2">AArc-xg1-1</strain>
    </source>
</reference>
<dbReference type="EMBL" id="JAOPKA010000011">
    <property type="protein sequence ID" value="MCU4742854.1"/>
    <property type="molecule type" value="Genomic_DNA"/>
</dbReference>
<dbReference type="NCBIfam" id="NF033497">
    <property type="entry name" value="rubre_like_arch"/>
    <property type="match status" value="1"/>
</dbReference>
<dbReference type="AlphaFoldDB" id="A0AAP2Z084"/>
<dbReference type="SUPFAM" id="SSF57802">
    <property type="entry name" value="Rubredoxin-like"/>
    <property type="match status" value="1"/>
</dbReference>
<protein>
    <submittedName>
        <fullName evidence="2">Rubrerythrin-like domain-containing protein</fullName>
    </submittedName>
</protein>
<sequence>MIDVDYDPDEKTRYECFNCGTVVRTTNQPTCPDCHTEMRNRKISLE</sequence>
<feature type="domain" description="DUF7129" evidence="1">
    <location>
        <begin position="6"/>
        <end position="44"/>
    </location>
</feature>
<name>A0AAP2Z084_9EURY</name>
<dbReference type="EMBL" id="JAOPKB010000004">
    <property type="protein sequence ID" value="MCU4972873.1"/>
    <property type="molecule type" value="Genomic_DNA"/>
</dbReference>
<dbReference type="Proteomes" id="UP001321018">
    <property type="component" value="Unassembled WGS sequence"/>
</dbReference>
<dbReference type="RefSeq" id="WP_338004666.1">
    <property type="nucleotide sequence ID" value="NZ_JAOPKA010000011.1"/>
</dbReference>
<evidence type="ECO:0000313" key="5">
    <source>
        <dbReference type="Proteomes" id="UP001321018"/>
    </source>
</evidence>
<dbReference type="InterPro" id="IPR055553">
    <property type="entry name" value="DUF7129"/>
</dbReference>
<comment type="caution">
    <text evidence="2">The sequence shown here is derived from an EMBL/GenBank/DDBJ whole genome shotgun (WGS) entry which is preliminary data.</text>
</comment>
<evidence type="ECO:0000259" key="1">
    <source>
        <dbReference type="Pfam" id="PF23455"/>
    </source>
</evidence>
<evidence type="ECO:0000313" key="2">
    <source>
        <dbReference type="EMBL" id="MCU4742854.1"/>
    </source>
</evidence>
<keyword evidence="4" id="KW-1185">Reference proteome</keyword>
<evidence type="ECO:0000313" key="3">
    <source>
        <dbReference type="EMBL" id="MCU4972873.1"/>
    </source>
</evidence>
<dbReference type="Proteomes" id="UP001320972">
    <property type="component" value="Unassembled WGS sequence"/>
</dbReference>
<dbReference type="Pfam" id="PF23455">
    <property type="entry name" value="DUF7129"/>
    <property type="match status" value="1"/>
</dbReference>
<proteinExistence type="predicted"/>
<gene>
    <name evidence="3" type="ORF">OB955_08975</name>
    <name evidence="2" type="ORF">OB960_15815</name>
</gene>
<evidence type="ECO:0000313" key="4">
    <source>
        <dbReference type="Proteomes" id="UP001320972"/>
    </source>
</evidence>